<feature type="region of interest" description="Disordered" evidence="1">
    <location>
        <begin position="1"/>
        <end position="83"/>
    </location>
</feature>
<feature type="compositionally biased region" description="Basic and acidic residues" evidence="1">
    <location>
        <begin position="21"/>
        <end position="30"/>
    </location>
</feature>
<gene>
    <name evidence="2" type="ORF">B7463_g6152</name>
</gene>
<proteinExistence type="predicted"/>
<feature type="non-terminal residue" evidence="2">
    <location>
        <position position="1"/>
    </location>
</feature>
<evidence type="ECO:0000313" key="2">
    <source>
        <dbReference type="EMBL" id="RFU30166.1"/>
    </source>
</evidence>
<sequence>MSAAIQEALQRQNQSDGTAIHGEDLTHDHANSPLLSPEPSSLQDRRLSTDEWDAAKTKPSAFQKRKGSIYSTPSSRDGHIDLNYGRDAAFHKKHTEKGYGK</sequence>
<feature type="non-terminal residue" evidence="2">
    <location>
        <position position="101"/>
    </location>
</feature>
<dbReference type="OrthoDB" id="5395727at2759"/>
<evidence type="ECO:0000313" key="3">
    <source>
        <dbReference type="Proteomes" id="UP000258309"/>
    </source>
</evidence>
<evidence type="ECO:0000256" key="1">
    <source>
        <dbReference type="SAM" id="MobiDB-lite"/>
    </source>
</evidence>
<protein>
    <submittedName>
        <fullName evidence="2">Uncharacterized protein</fullName>
    </submittedName>
</protein>
<keyword evidence="3" id="KW-1185">Reference proteome</keyword>
<dbReference type="AlphaFoldDB" id="A0A3E2H9N8"/>
<dbReference type="EMBL" id="NCSJ02000107">
    <property type="protein sequence ID" value="RFU30166.1"/>
    <property type="molecule type" value="Genomic_DNA"/>
</dbReference>
<reference evidence="2 3" key="1">
    <citation type="submission" date="2018-05" db="EMBL/GenBank/DDBJ databases">
        <title>Draft genome sequence of Scytalidium lignicola DSM 105466, a ubiquitous saprotrophic fungus.</title>
        <authorList>
            <person name="Buettner E."/>
            <person name="Gebauer A.M."/>
            <person name="Hofrichter M."/>
            <person name="Liers C."/>
            <person name="Kellner H."/>
        </authorList>
    </citation>
    <scope>NUCLEOTIDE SEQUENCE [LARGE SCALE GENOMIC DNA]</scope>
    <source>
        <strain evidence="2 3">DSM 105466</strain>
    </source>
</reference>
<feature type="compositionally biased region" description="Basic and acidic residues" evidence="1">
    <location>
        <begin position="43"/>
        <end position="56"/>
    </location>
</feature>
<name>A0A3E2H9N8_SCYLI</name>
<dbReference type="Proteomes" id="UP000258309">
    <property type="component" value="Unassembled WGS sequence"/>
</dbReference>
<comment type="caution">
    <text evidence="2">The sequence shown here is derived from an EMBL/GenBank/DDBJ whole genome shotgun (WGS) entry which is preliminary data.</text>
</comment>
<accession>A0A3E2H9N8</accession>
<feature type="compositionally biased region" description="Low complexity" evidence="1">
    <location>
        <begin position="32"/>
        <end position="42"/>
    </location>
</feature>
<organism evidence="2 3">
    <name type="scientific">Scytalidium lignicola</name>
    <name type="common">Hyphomycete</name>
    <dbReference type="NCBI Taxonomy" id="5539"/>
    <lineage>
        <taxon>Eukaryota</taxon>
        <taxon>Fungi</taxon>
        <taxon>Dikarya</taxon>
        <taxon>Ascomycota</taxon>
        <taxon>Pezizomycotina</taxon>
        <taxon>Leotiomycetes</taxon>
        <taxon>Leotiomycetes incertae sedis</taxon>
        <taxon>Scytalidium</taxon>
    </lineage>
</organism>